<dbReference type="AlphaFoldDB" id="A0A6N2B2Z5"/>
<accession>A0A6N2B2Z5</accession>
<sequence length="164" mass="18050">MNSTVNTFASSEMISISSIAANPSSLVATESSMEIINLPPDARQKGPMPPSFPTSSEFNQGDHFTTFQQTQSASLTHSTQDTPLMYTFAPAKAPTVTHYATPVYTYVTTPPVTKAQEFHHQDVNDYVETESDAKLIDAEMMSRKMKILENYLRGLCGFGSRQSV</sequence>
<dbReference type="EMBL" id="RXGB01005229">
    <property type="protein sequence ID" value="TMW88264.1"/>
    <property type="molecule type" value="Genomic_DNA"/>
</dbReference>
<feature type="non-terminal residue" evidence="1">
    <location>
        <position position="164"/>
    </location>
</feature>
<proteinExistence type="predicted"/>
<gene>
    <name evidence="1" type="ORF">EJD97_018799</name>
</gene>
<reference evidence="1" key="1">
    <citation type="submission" date="2019-05" db="EMBL/GenBank/DDBJ databases">
        <title>The de novo reference genome and transcriptome assemblies of the wild tomato species Solanum chilense.</title>
        <authorList>
            <person name="Stam R."/>
            <person name="Nosenko T."/>
            <person name="Hoerger A.C."/>
            <person name="Stephan W."/>
            <person name="Seidel M.A."/>
            <person name="Kuhn J.M.M."/>
            <person name="Haberer G."/>
            <person name="Tellier A."/>
        </authorList>
    </citation>
    <scope>NUCLEOTIDE SEQUENCE</scope>
    <source>
        <tissue evidence="1">Mature leaves</tissue>
    </source>
</reference>
<evidence type="ECO:0000313" key="1">
    <source>
        <dbReference type="EMBL" id="TMW88264.1"/>
    </source>
</evidence>
<name>A0A6N2B2Z5_SOLCI</name>
<organism evidence="1">
    <name type="scientific">Solanum chilense</name>
    <name type="common">Tomato</name>
    <name type="synonym">Lycopersicon chilense</name>
    <dbReference type="NCBI Taxonomy" id="4083"/>
    <lineage>
        <taxon>Eukaryota</taxon>
        <taxon>Viridiplantae</taxon>
        <taxon>Streptophyta</taxon>
        <taxon>Embryophyta</taxon>
        <taxon>Tracheophyta</taxon>
        <taxon>Spermatophyta</taxon>
        <taxon>Magnoliopsida</taxon>
        <taxon>eudicotyledons</taxon>
        <taxon>Gunneridae</taxon>
        <taxon>Pentapetalae</taxon>
        <taxon>asterids</taxon>
        <taxon>lamiids</taxon>
        <taxon>Solanales</taxon>
        <taxon>Solanaceae</taxon>
        <taxon>Solanoideae</taxon>
        <taxon>Solaneae</taxon>
        <taxon>Solanum</taxon>
        <taxon>Solanum subgen. Lycopersicon</taxon>
    </lineage>
</organism>
<protein>
    <submittedName>
        <fullName evidence="1">Uncharacterized protein</fullName>
    </submittedName>
</protein>
<comment type="caution">
    <text evidence="1">The sequence shown here is derived from an EMBL/GenBank/DDBJ whole genome shotgun (WGS) entry which is preliminary data.</text>
</comment>